<dbReference type="RefSeq" id="WP_136877286.1">
    <property type="nucleotide sequence ID" value="NZ_SWBO01000006.1"/>
</dbReference>
<evidence type="ECO:0000313" key="1">
    <source>
        <dbReference type="EMBL" id="TKB99593.1"/>
    </source>
</evidence>
<comment type="caution">
    <text evidence="1">The sequence shown here is derived from an EMBL/GenBank/DDBJ whole genome shotgun (WGS) entry which is preliminary data.</text>
</comment>
<evidence type="ECO:0008006" key="3">
    <source>
        <dbReference type="Google" id="ProtNLM"/>
    </source>
</evidence>
<name>A0A4U1C5R3_9SPHI</name>
<reference evidence="1 2" key="1">
    <citation type="submission" date="2019-04" db="EMBL/GenBank/DDBJ databases">
        <title>Pedobacter sp. AR-2-6 sp. nov., isolated from Arctic soil.</title>
        <authorList>
            <person name="Dahal R.H."/>
            <person name="Kim D.-U."/>
        </authorList>
    </citation>
    <scope>NUCLEOTIDE SEQUENCE [LARGE SCALE GENOMIC DNA]</scope>
    <source>
        <strain evidence="1 2">AR-2-6</strain>
    </source>
</reference>
<dbReference type="EMBL" id="SWBO01000006">
    <property type="protein sequence ID" value="TKB99593.1"/>
    <property type="molecule type" value="Genomic_DNA"/>
</dbReference>
<dbReference type="PROSITE" id="PS51257">
    <property type="entry name" value="PROKAR_LIPOPROTEIN"/>
    <property type="match status" value="1"/>
</dbReference>
<dbReference type="Proteomes" id="UP000310477">
    <property type="component" value="Unassembled WGS sequence"/>
</dbReference>
<dbReference type="AlphaFoldDB" id="A0A4U1C5R3"/>
<gene>
    <name evidence="1" type="ORF">FA045_11815</name>
</gene>
<accession>A0A4U1C5R3</accession>
<dbReference type="OrthoDB" id="773231at2"/>
<protein>
    <recommendedName>
        <fullName evidence="3">Lipoprotein</fullName>
    </recommendedName>
</protein>
<evidence type="ECO:0000313" key="2">
    <source>
        <dbReference type="Proteomes" id="UP000310477"/>
    </source>
</evidence>
<keyword evidence="2" id="KW-1185">Reference proteome</keyword>
<organism evidence="1 2">
    <name type="scientific">Pedobacter cryotolerans</name>
    <dbReference type="NCBI Taxonomy" id="2571270"/>
    <lineage>
        <taxon>Bacteria</taxon>
        <taxon>Pseudomonadati</taxon>
        <taxon>Bacteroidota</taxon>
        <taxon>Sphingobacteriia</taxon>
        <taxon>Sphingobacteriales</taxon>
        <taxon>Sphingobacteriaceae</taxon>
        <taxon>Pedobacter</taxon>
    </lineage>
</organism>
<proteinExistence type="predicted"/>
<sequence length="68" mass="7504">MKIKITILALAIVTGLFGCNKSSSPDGRAQLRDKKLGDKIEQLNKKQIVILDSLKVLDQKIEALKNAK</sequence>